<keyword evidence="8" id="KW-1185">Reference proteome</keyword>
<evidence type="ECO:0000256" key="4">
    <source>
        <dbReference type="ARBA" id="ARBA00022723"/>
    </source>
</evidence>
<dbReference type="PANTHER" id="PTHR12001">
    <property type="entry name" value="GERANYLGERANYL PYROPHOSPHATE SYNTHASE"/>
    <property type="match status" value="1"/>
</dbReference>
<dbReference type="Gene3D" id="1.10.600.10">
    <property type="entry name" value="Farnesyl Diphosphate Synthase"/>
    <property type="match status" value="1"/>
</dbReference>
<name>R4KB88_CLOPA</name>
<dbReference type="AlphaFoldDB" id="R4KB88"/>
<dbReference type="RefSeq" id="WP_015615203.1">
    <property type="nucleotide sequence ID" value="NC_021182.1"/>
</dbReference>
<dbReference type="GO" id="GO:0004659">
    <property type="term" value="F:prenyltransferase activity"/>
    <property type="evidence" value="ECO:0007669"/>
    <property type="project" value="InterPro"/>
</dbReference>
<accession>R4KB88</accession>
<sequence length="274" mass="30725">MKFQEIYKPIINELDQVEEELKNLSSSMLYYNSLHEIMEYFFKIPGKHLRPTLVLLSAGTINSKLPTHSESSLLQLAVAVELIHSASLIHDDVIDGDIFRRGQKTLNKIYGRKIAVLTGDVLYSHAFLIINKSLPKKLIHSLIQVTANMCAAEVDQAQNTLSDKEMYFNIIKGKTASFMGLCCRLGCEIVGGSEEEILSLEEYGLNLGMAYQIIDDYTDGDIKATSNVTLEDANYFGEKAKDALRNFKASTYKDSLINMVDHILTFSHSKTENA</sequence>
<keyword evidence="5" id="KW-0460">Magnesium</keyword>
<evidence type="ECO:0000256" key="3">
    <source>
        <dbReference type="ARBA" id="ARBA00022679"/>
    </source>
</evidence>
<dbReference type="CDD" id="cd00685">
    <property type="entry name" value="Trans_IPPS_HT"/>
    <property type="match status" value="1"/>
</dbReference>
<dbReference type="GO" id="GO:0008299">
    <property type="term" value="P:isoprenoid biosynthetic process"/>
    <property type="evidence" value="ECO:0007669"/>
    <property type="project" value="InterPro"/>
</dbReference>
<evidence type="ECO:0000313" key="7">
    <source>
        <dbReference type="EMBL" id="AGK96895.1"/>
    </source>
</evidence>
<evidence type="ECO:0000313" key="8">
    <source>
        <dbReference type="Proteomes" id="UP000013523"/>
    </source>
</evidence>
<dbReference type="PATRIC" id="fig|86416.3.peg.1975"/>
<dbReference type="Proteomes" id="UP000013523">
    <property type="component" value="Chromosome"/>
</dbReference>
<dbReference type="PANTHER" id="PTHR12001:SF69">
    <property type="entry name" value="ALL TRANS-POLYPRENYL-DIPHOSPHATE SYNTHASE PDSS1"/>
    <property type="match status" value="1"/>
</dbReference>
<dbReference type="SUPFAM" id="SSF48576">
    <property type="entry name" value="Terpenoid synthases"/>
    <property type="match status" value="1"/>
</dbReference>
<proteinExistence type="inferred from homology"/>
<dbReference type="eggNOG" id="COG0142">
    <property type="taxonomic scope" value="Bacteria"/>
</dbReference>
<keyword evidence="3 6" id="KW-0808">Transferase</keyword>
<dbReference type="STRING" id="86416.Clopa_2004"/>
<dbReference type="SFLD" id="SFLDS00005">
    <property type="entry name" value="Isoprenoid_Synthase_Type_I"/>
    <property type="match status" value="1"/>
</dbReference>
<comment type="cofactor">
    <cofactor evidence="1">
        <name>Mg(2+)</name>
        <dbReference type="ChEBI" id="CHEBI:18420"/>
    </cofactor>
</comment>
<dbReference type="EMBL" id="CP003261">
    <property type="protein sequence ID" value="AGK96895.1"/>
    <property type="molecule type" value="Genomic_DNA"/>
</dbReference>
<dbReference type="PROSITE" id="PS00723">
    <property type="entry name" value="POLYPRENYL_SYNTHASE_1"/>
    <property type="match status" value="1"/>
</dbReference>
<dbReference type="InterPro" id="IPR000092">
    <property type="entry name" value="Polyprenyl_synt"/>
</dbReference>
<evidence type="ECO:0000256" key="5">
    <source>
        <dbReference type="ARBA" id="ARBA00022842"/>
    </source>
</evidence>
<dbReference type="KEGG" id="cpas:Clopa_2004"/>
<organism evidence="7 8">
    <name type="scientific">Clostridium pasteurianum BC1</name>
    <dbReference type="NCBI Taxonomy" id="86416"/>
    <lineage>
        <taxon>Bacteria</taxon>
        <taxon>Bacillati</taxon>
        <taxon>Bacillota</taxon>
        <taxon>Clostridia</taxon>
        <taxon>Eubacteriales</taxon>
        <taxon>Clostridiaceae</taxon>
        <taxon>Clostridium</taxon>
    </lineage>
</organism>
<comment type="similarity">
    <text evidence="2 6">Belongs to the FPP/GGPP synthase family.</text>
</comment>
<dbReference type="GO" id="GO:0046872">
    <property type="term" value="F:metal ion binding"/>
    <property type="evidence" value="ECO:0007669"/>
    <property type="project" value="UniProtKB-KW"/>
</dbReference>
<dbReference type="Pfam" id="PF00348">
    <property type="entry name" value="polyprenyl_synt"/>
    <property type="match status" value="1"/>
</dbReference>
<evidence type="ECO:0000256" key="2">
    <source>
        <dbReference type="ARBA" id="ARBA00006706"/>
    </source>
</evidence>
<dbReference type="OrthoDB" id="9805316at2"/>
<gene>
    <name evidence="7" type="ORF">Clopa_2004</name>
</gene>
<protein>
    <submittedName>
        <fullName evidence="7">Geranylgeranyl pyrophosphate synthase</fullName>
    </submittedName>
</protein>
<dbReference type="HOGENOM" id="CLU_014015_2_0_9"/>
<evidence type="ECO:0000256" key="1">
    <source>
        <dbReference type="ARBA" id="ARBA00001946"/>
    </source>
</evidence>
<dbReference type="PROSITE" id="PS00444">
    <property type="entry name" value="POLYPRENYL_SYNTHASE_2"/>
    <property type="match status" value="1"/>
</dbReference>
<evidence type="ECO:0000256" key="6">
    <source>
        <dbReference type="RuleBase" id="RU004466"/>
    </source>
</evidence>
<keyword evidence="4" id="KW-0479">Metal-binding</keyword>
<reference evidence="7 8" key="1">
    <citation type="submission" date="2012-01" db="EMBL/GenBank/DDBJ databases">
        <title>Complete sequence of chromosome of Clostridium pasteurianum BC1.</title>
        <authorList>
            <consortium name="US DOE Joint Genome Institute"/>
            <person name="Lucas S."/>
            <person name="Han J."/>
            <person name="Lapidus A."/>
            <person name="Cheng J.-F."/>
            <person name="Goodwin L."/>
            <person name="Pitluck S."/>
            <person name="Peters L."/>
            <person name="Mikhailova N."/>
            <person name="Teshima H."/>
            <person name="Detter J.C."/>
            <person name="Han C."/>
            <person name="Tapia R."/>
            <person name="Land M."/>
            <person name="Hauser L."/>
            <person name="Kyrpides N."/>
            <person name="Ivanova N."/>
            <person name="Pagani I."/>
            <person name="Dunn J."/>
            <person name="Taghavi S."/>
            <person name="Francis A."/>
            <person name="van der Lelie D."/>
            <person name="Woyke T."/>
        </authorList>
    </citation>
    <scope>NUCLEOTIDE SEQUENCE [LARGE SCALE GENOMIC DNA]</scope>
    <source>
        <strain evidence="7 8">BC1</strain>
    </source>
</reference>
<dbReference type="InterPro" id="IPR008949">
    <property type="entry name" value="Isoprenoid_synthase_dom_sf"/>
</dbReference>
<dbReference type="InterPro" id="IPR033749">
    <property type="entry name" value="Polyprenyl_synt_CS"/>
</dbReference>